<dbReference type="Pfam" id="PF18265">
    <property type="entry name" value="Nas2_N"/>
    <property type="match status" value="1"/>
</dbReference>
<dbReference type="HOGENOM" id="CLU_073146_1_1_1"/>
<dbReference type="PANTHER" id="PTHR12651">
    <property type="entry name" value="26S PROTEASOME NON-ATPASE REGULATORY SUBUNIT 9"/>
    <property type="match status" value="1"/>
</dbReference>
<dbReference type="KEGG" id="lth:KLTH0F12738g"/>
<dbReference type="GO" id="GO:0005737">
    <property type="term" value="C:cytoplasm"/>
    <property type="evidence" value="ECO:0007669"/>
    <property type="project" value="TreeGrafter"/>
</dbReference>
<name>C5DLF5_LACTC</name>
<evidence type="ECO:0000259" key="3">
    <source>
        <dbReference type="Pfam" id="PF18265"/>
    </source>
</evidence>
<reference evidence="4 5" key="1">
    <citation type="journal article" date="2009" name="Genome Res.">
        <title>Comparative genomics of protoploid Saccharomycetaceae.</title>
        <authorList>
            <consortium name="The Genolevures Consortium"/>
            <person name="Souciet J.-L."/>
            <person name="Dujon B."/>
            <person name="Gaillardin C."/>
            <person name="Johnston M."/>
            <person name="Baret P.V."/>
            <person name="Cliften P."/>
            <person name="Sherman D.J."/>
            <person name="Weissenbach J."/>
            <person name="Westhof E."/>
            <person name="Wincker P."/>
            <person name="Jubin C."/>
            <person name="Poulain J."/>
            <person name="Barbe V."/>
            <person name="Segurens B."/>
            <person name="Artiguenave F."/>
            <person name="Anthouard V."/>
            <person name="Vacherie B."/>
            <person name="Val M.-E."/>
            <person name="Fulton R.S."/>
            <person name="Minx P."/>
            <person name="Wilson R."/>
            <person name="Durrens P."/>
            <person name="Jean G."/>
            <person name="Marck C."/>
            <person name="Martin T."/>
            <person name="Nikolski M."/>
            <person name="Rolland T."/>
            <person name="Seret M.-L."/>
            <person name="Casaregola S."/>
            <person name="Despons L."/>
            <person name="Fairhead C."/>
            <person name="Fischer G."/>
            <person name="Lafontaine I."/>
            <person name="Leh V."/>
            <person name="Lemaire M."/>
            <person name="de Montigny J."/>
            <person name="Neuveglise C."/>
            <person name="Thierry A."/>
            <person name="Blanc-Lenfle I."/>
            <person name="Bleykasten C."/>
            <person name="Diffels J."/>
            <person name="Fritsch E."/>
            <person name="Frangeul L."/>
            <person name="Goeffon A."/>
            <person name="Jauniaux N."/>
            <person name="Kachouri-Lafond R."/>
            <person name="Payen C."/>
            <person name="Potier S."/>
            <person name="Pribylova L."/>
            <person name="Ozanne C."/>
            <person name="Richard G.-F."/>
            <person name="Sacerdot C."/>
            <person name="Straub M.-L."/>
            <person name="Talla E."/>
        </authorList>
    </citation>
    <scope>NUCLEOTIDE SEQUENCE [LARGE SCALE GENOMIC DNA]</scope>
    <source>
        <strain evidence="5">ATCC 56472 / CBS 6340 / NRRL Y-8284</strain>
    </source>
</reference>
<feature type="domain" description="Nas2 N-terminal" evidence="3">
    <location>
        <begin position="37"/>
        <end position="113"/>
    </location>
</feature>
<evidence type="ECO:0000256" key="1">
    <source>
        <dbReference type="ARBA" id="ARBA00023186"/>
    </source>
</evidence>
<dbReference type="InterPro" id="IPR035269">
    <property type="entry name" value="PSMD9"/>
</dbReference>
<accession>C5DLF5</accession>
<dbReference type="FunCoup" id="C5DLF5">
    <property type="interactions" value="1135"/>
</dbReference>
<evidence type="ECO:0000313" key="5">
    <source>
        <dbReference type="Proteomes" id="UP000002036"/>
    </source>
</evidence>
<evidence type="ECO:0000313" key="4">
    <source>
        <dbReference type="EMBL" id="CAR24306.1"/>
    </source>
</evidence>
<dbReference type="STRING" id="559295.C5DLF5"/>
<proteinExistence type="predicted"/>
<keyword evidence="1" id="KW-0143">Chaperone</keyword>
<dbReference type="OrthoDB" id="72325at2759"/>
<keyword evidence="5" id="KW-1185">Reference proteome</keyword>
<dbReference type="InterPro" id="IPR036034">
    <property type="entry name" value="PDZ_sf"/>
</dbReference>
<dbReference type="Gene3D" id="2.30.42.10">
    <property type="match status" value="1"/>
</dbReference>
<dbReference type="InParanoid" id="C5DLF5"/>
<dbReference type="RefSeq" id="XP_002554743.1">
    <property type="nucleotide sequence ID" value="XM_002554697.1"/>
</dbReference>
<organism evidence="4 5">
    <name type="scientific">Lachancea thermotolerans (strain ATCC 56472 / CBS 6340 / NRRL Y-8284)</name>
    <name type="common">Yeast</name>
    <name type="synonym">Kluyveromyces thermotolerans</name>
    <dbReference type="NCBI Taxonomy" id="559295"/>
    <lineage>
        <taxon>Eukaryota</taxon>
        <taxon>Fungi</taxon>
        <taxon>Dikarya</taxon>
        <taxon>Ascomycota</taxon>
        <taxon>Saccharomycotina</taxon>
        <taxon>Saccharomycetes</taxon>
        <taxon>Saccharomycetales</taxon>
        <taxon>Saccharomycetaceae</taxon>
        <taxon>Lachancea</taxon>
    </lineage>
</organism>
<dbReference type="OMA" id="DWGGRGM"/>
<dbReference type="Gene3D" id="6.10.140.1710">
    <property type="match status" value="1"/>
</dbReference>
<protein>
    <recommendedName>
        <fullName evidence="2">Probable 26S proteasome regulatory subunit p27</fullName>
    </recommendedName>
</protein>
<dbReference type="PANTHER" id="PTHR12651:SF1">
    <property type="entry name" value="26S PROTEASOME NON-ATPASE REGULATORY SUBUNIT 9"/>
    <property type="match status" value="1"/>
</dbReference>
<dbReference type="GeneID" id="8292966"/>
<dbReference type="eggNOG" id="KOG3129">
    <property type="taxonomic scope" value="Eukaryota"/>
</dbReference>
<sequence length="240" mass="26555">MEQRNVFDVLSGGSENPNADAELRIQLSRLSELSLPEVFDLKSKLETQLSQLFDDLQHQGVNLESSLVTEDGFPRSDIDVLQVRLIRRGINILRNDLKAVIVRTQELMADQFQRLAAKTQSIGGSEVTEYRIPFAAVTEVVIDSPSHSAVSIQSYIVNSHRRRLLTFLQGLTKGDKIVKLGTIHAGNNKSLGAIGPLVQTNEEKPVTIRVLRNGTFLNLTLVPSKKWAGPGLLGCRLVHI</sequence>
<dbReference type="EMBL" id="CU928170">
    <property type="protein sequence ID" value="CAR24306.1"/>
    <property type="molecule type" value="Genomic_DNA"/>
</dbReference>
<evidence type="ECO:0000256" key="2">
    <source>
        <dbReference type="ARBA" id="ARBA00068021"/>
    </source>
</evidence>
<dbReference type="FunFam" id="2.30.42.10:FF:000107">
    <property type="entry name" value="26S proteasome non-ATPase regulatory subunit 9"/>
    <property type="match status" value="1"/>
</dbReference>
<dbReference type="GO" id="GO:0070682">
    <property type="term" value="P:proteasome regulatory particle assembly"/>
    <property type="evidence" value="ECO:0007669"/>
    <property type="project" value="InterPro"/>
</dbReference>
<dbReference type="AlphaFoldDB" id="C5DLF5"/>
<dbReference type="Proteomes" id="UP000002036">
    <property type="component" value="Chromosome F"/>
</dbReference>
<gene>
    <name evidence="4" type="ordered locus">KLTH0F12738g</name>
</gene>
<dbReference type="InterPro" id="IPR040815">
    <property type="entry name" value="Nas2_N"/>
</dbReference>
<dbReference type="GO" id="GO:0005634">
    <property type="term" value="C:nucleus"/>
    <property type="evidence" value="ECO:0007669"/>
    <property type="project" value="TreeGrafter"/>
</dbReference>